<dbReference type="CDD" id="cd07341">
    <property type="entry name" value="M56_BlaR1_MecR1_like"/>
    <property type="match status" value="1"/>
</dbReference>
<feature type="transmembrane region" description="Helical" evidence="2">
    <location>
        <begin position="6"/>
        <end position="27"/>
    </location>
</feature>
<feature type="transmembrane region" description="Helical" evidence="2">
    <location>
        <begin position="314"/>
        <end position="333"/>
    </location>
</feature>
<feature type="transmembrane region" description="Helical" evidence="2">
    <location>
        <begin position="39"/>
        <end position="57"/>
    </location>
</feature>
<reference evidence="4 5" key="1">
    <citation type="submission" date="2023-06" db="EMBL/GenBank/DDBJ databases">
        <title>Sporosarcina sp. nov., isolated from Korean traditional fermented seafood 'Jeotgal'.</title>
        <authorList>
            <person name="Yang A.I."/>
            <person name="Shin N.-R."/>
        </authorList>
    </citation>
    <scope>NUCLEOTIDE SEQUENCE [LARGE SCALE GENOMIC DNA]</scope>
    <source>
        <strain evidence="4 5">KCTC13119</strain>
    </source>
</reference>
<evidence type="ECO:0000313" key="5">
    <source>
        <dbReference type="Proteomes" id="UP001282284"/>
    </source>
</evidence>
<evidence type="ECO:0000256" key="2">
    <source>
        <dbReference type="SAM" id="Phobius"/>
    </source>
</evidence>
<dbReference type="Proteomes" id="UP001282284">
    <property type="component" value="Unassembled WGS sequence"/>
</dbReference>
<comment type="caution">
    <text evidence="4">The sequence shown here is derived from an EMBL/GenBank/DDBJ whole genome shotgun (WGS) entry which is preliminary data.</text>
</comment>
<feature type="region of interest" description="Disordered" evidence="1">
    <location>
        <begin position="341"/>
        <end position="361"/>
    </location>
</feature>
<name>A0ABU4GCJ3_9BACL</name>
<dbReference type="Pfam" id="PF05569">
    <property type="entry name" value="Peptidase_M56"/>
    <property type="match status" value="1"/>
</dbReference>
<feature type="transmembrane region" description="Helical" evidence="2">
    <location>
        <begin position="174"/>
        <end position="195"/>
    </location>
</feature>
<feature type="transmembrane region" description="Helical" evidence="2">
    <location>
        <begin position="114"/>
        <end position="135"/>
    </location>
</feature>
<proteinExistence type="predicted"/>
<accession>A0ABU4GCJ3</accession>
<dbReference type="EMBL" id="JAUBDI010000007">
    <property type="protein sequence ID" value="MDW0113302.1"/>
    <property type="molecule type" value="Genomic_DNA"/>
</dbReference>
<protein>
    <submittedName>
        <fullName evidence="4">M56 family metallopeptidase</fullName>
    </submittedName>
</protein>
<sequence length="539" mass="60307">MMMQTMFSHMLETSIIMSVLIVIVWLCSPLLERKYSPRLLYVVWLAITIRLLLPFPVTLSEAPIHIQAGALQESTVWKAPLVQDVFPITNVHSQAQVHSNEQAVFWSKTFILKVLQNIWIAGTLLFVLYHLLSYFQFIRHANRWSIDATPEQNALFETVQRELRIKKNVTLRKSIFITSPMLYGIVKPTVVLPAIDYPSSDLHLIFKHELTHLKRHDLVIKIVVFVVQALYWFNPFVHLLAKKFNETMELICDEHVVNGQDQQYKIRYMETILQSVEQQSQRSASFTSNYNGGIKTVKKRFKNISWNGTKKKGFVALGAFIVIFAVSSSLIAFGPQGNETKKVEAAQPTKNETGDTENTSAQDTDAIVEKAPITGVYAETSRHAALERLIIDYFDIPEEDLGTTKYYYNYVDVDADGAEEIFTVVMGPYSSGSGGSTALLVKENGSGEVHLQQALTLIQSPVIISDQITNGYKEIVVMYSGGGASGSYVALTANNGKYTPVNDGRTLEGLEGITGQAIISNDIAKDMEEGKAMYLSQGE</sequence>
<organism evidence="4 5">
    <name type="scientific">Sporosarcina saromensis</name>
    <dbReference type="NCBI Taxonomy" id="359365"/>
    <lineage>
        <taxon>Bacteria</taxon>
        <taxon>Bacillati</taxon>
        <taxon>Bacillota</taxon>
        <taxon>Bacilli</taxon>
        <taxon>Bacillales</taxon>
        <taxon>Caryophanaceae</taxon>
        <taxon>Sporosarcina</taxon>
    </lineage>
</organism>
<dbReference type="RefSeq" id="WP_317943570.1">
    <property type="nucleotide sequence ID" value="NZ_JAUBDI010000007.1"/>
</dbReference>
<dbReference type="PANTHER" id="PTHR34978:SF3">
    <property type="entry name" value="SLR0241 PROTEIN"/>
    <property type="match status" value="1"/>
</dbReference>
<feature type="transmembrane region" description="Helical" evidence="2">
    <location>
        <begin position="218"/>
        <end position="241"/>
    </location>
</feature>
<evidence type="ECO:0000256" key="1">
    <source>
        <dbReference type="SAM" id="MobiDB-lite"/>
    </source>
</evidence>
<keyword evidence="5" id="KW-1185">Reference proteome</keyword>
<dbReference type="PANTHER" id="PTHR34978">
    <property type="entry name" value="POSSIBLE SENSOR-TRANSDUCER PROTEIN BLAR"/>
    <property type="match status" value="1"/>
</dbReference>
<keyword evidence="2" id="KW-0812">Transmembrane</keyword>
<evidence type="ECO:0000313" key="4">
    <source>
        <dbReference type="EMBL" id="MDW0113302.1"/>
    </source>
</evidence>
<evidence type="ECO:0000259" key="3">
    <source>
        <dbReference type="Pfam" id="PF05569"/>
    </source>
</evidence>
<feature type="domain" description="Peptidase M56" evidence="3">
    <location>
        <begin position="10"/>
        <end position="304"/>
    </location>
</feature>
<gene>
    <name evidence="4" type="ORF">QT711_08880</name>
</gene>
<dbReference type="InterPro" id="IPR052173">
    <property type="entry name" value="Beta-lactam_resp_regulator"/>
</dbReference>
<keyword evidence="2" id="KW-1133">Transmembrane helix</keyword>
<dbReference type="InterPro" id="IPR008756">
    <property type="entry name" value="Peptidase_M56"/>
</dbReference>
<keyword evidence="2" id="KW-0472">Membrane</keyword>
<feature type="compositionally biased region" description="Polar residues" evidence="1">
    <location>
        <begin position="348"/>
        <end position="361"/>
    </location>
</feature>